<dbReference type="AlphaFoldDB" id="A0A4Q7B4M5"/>
<dbReference type="Proteomes" id="UP000293483">
    <property type="component" value="Unassembled WGS sequence"/>
</dbReference>
<evidence type="ECO:0000256" key="3">
    <source>
        <dbReference type="SAM" id="MobiDB-lite"/>
    </source>
</evidence>
<reference evidence="5 6" key="1">
    <citation type="submission" date="2019-02" db="EMBL/GenBank/DDBJ databases">
        <title>The Batch Genome Submission of Acinetobacter spp. strains.</title>
        <authorList>
            <person name="Qin J."/>
            <person name="Hu Y."/>
            <person name="Ye H."/>
            <person name="Wei L."/>
            <person name="Feng Y."/>
            <person name="Zong Z."/>
        </authorList>
    </citation>
    <scope>NUCLEOTIDE SEQUENCE [LARGE SCALE GENOMIC DNA]</scope>
    <source>
        <strain evidence="5 6">WCHABo060081</strain>
    </source>
</reference>
<feature type="compositionally biased region" description="Low complexity" evidence="3">
    <location>
        <begin position="297"/>
        <end position="319"/>
    </location>
</feature>
<dbReference type="GO" id="GO:0016020">
    <property type="term" value="C:membrane"/>
    <property type="evidence" value="ECO:0007669"/>
    <property type="project" value="InterPro"/>
</dbReference>
<dbReference type="PANTHER" id="PTHR30035:SF3">
    <property type="entry name" value="INTERMEMBRANE PHOSPHOLIPID TRANSPORT SYSTEM LIPOPROTEIN MLAA"/>
    <property type="match status" value="1"/>
</dbReference>
<proteinExistence type="inferred from homology"/>
<organism evidence="5 6">
    <name type="scientific">Acinetobacter bouvetii</name>
    <dbReference type="NCBI Taxonomy" id="202951"/>
    <lineage>
        <taxon>Bacteria</taxon>
        <taxon>Pseudomonadati</taxon>
        <taxon>Pseudomonadota</taxon>
        <taxon>Gammaproteobacteria</taxon>
        <taxon>Moraxellales</taxon>
        <taxon>Moraxellaceae</taxon>
        <taxon>Acinetobacter</taxon>
    </lineage>
</organism>
<dbReference type="STRING" id="202951.GCA_001485025_00840"/>
<dbReference type="RefSeq" id="WP_130143630.1">
    <property type="nucleotide sequence ID" value="NZ_SGSU01000001.1"/>
</dbReference>
<feature type="chain" id="PRO_5020550395" evidence="4">
    <location>
        <begin position="23"/>
        <end position="319"/>
    </location>
</feature>
<evidence type="ECO:0000256" key="2">
    <source>
        <dbReference type="ARBA" id="ARBA00022729"/>
    </source>
</evidence>
<protein>
    <submittedName>
        <fullName evidence="5">VacJ family lipoprotein</fullName>
    </submittedName>
</protein>
<sequence length="319" mass="34944">MRHTSFFYAGLLSFAITAPAFANEQSAETAESTEIANTSRTQQLAQAAMAKSSEVAKKLSVNATAAQSDEEKDPFEAFNRKIFAFNEVLDTYIARPLAIQYVEKVPDDVRGSYRQFRKNLNEPWNAVNQLIQGRPARAAKSLGRFTVNTLTTLGFADPAQRLNLTSESEGLGITMGYYGIPSGPYLVLPVLGPSTIREAVGTAADSQARPQKYLLEDHDGAYWSEQVLRGVDARSQLLELENVLQGDKYAQIRDFYLQRISFAVTEKKGIADENMFINTDDEPDDTPSSDSSDDNTSDTPAEASPADSSAPESDNGITE</sequence>
<evidence type="ECO:0000313" key="6">
    <source>
        <dbReference type="Proteomes" id="UP000293483"/>
    </source>
</evidence>
<dbReference type="PRINTS" id="PR01805">
    <property type="entry name" value="VACJLIPOPROT"/>
</dbReference>
<feature type="signal peptide" evidence="4">
    <location>
        <begin position="1"/>
        <end position="22"/>
    </location>
</feature>
<keyword evidence="5" id="KW-0449">Lipoprotein</keyword>
<dbReference type="PANTHER" id="PTHR30035">
    <property type="entry name" value="LIPOPROTEIN VACJ-RELATED"/>
    <property type="match status" value="1"/>
</dbReference>
<comment type="similarity">
    <text evidence="1">Belongs to the MlaA family.</text>
</comment>
<dbReference type="EMBL" id="SGSU01000001">
    <property type="protein sequence ID" value="RZG69713.1"/>
    <property type="molecule type" value="Genomic_DNA"/>
</dbReference>
<dbReference type="InterPro" id="IPR007428">
    <property type="entry name" value="MlaA"/>
</dbReference>
<keyword evidence="2 4" id="KW-0732">Signal</keyword>
<name>A0A4Q7B4M5_9GAMM</name>
<gene>
    <name evidence="5" type="ORF">EXE25_00005</name>
</gene>
<evidence type="ECO:0000256" key="4">
    <source>
        <dbReference type="SAM" id="SignalP"/>
    </source>
</evidence>
<feature type="compositionally biased region" description="Acidic residues" evidence="3">
    <location>
        <begin position="279"/>
        <end position="296"/>
    </location>
</feature>
<accession>A0A4Q7B4M5</accession>
<dbReference type="GO" id="GO:0120010">
    <property type="term" value="P:intermembrane phospholipid transfer"/>
    <property type="evidence" value="ECO:0007669"/>
    <property type="project" value="TreeGrafter"/>
</dbReference>
<comment type="caution">
    <text evidence="5">The sequence shown here is derived from an EMBL/GenBank/DDBJ whole genome shotgun (WGS) entry which is preliminary data.</text>
</comment>
<evidence type="ECO:0000313" key="5">
    <source>
        <dbReference type="EMBL" id="RZG69713.1"/>
    </source>
</evidence>
<feature type="region of interest" description="Disordered" evidence="3">
    <location>
        <begin position="273"/>
        <end position="319"/>
    </location>
</feature>
<dbReference type="Pfam" id="PF04333">
    <property type="entry name" value="MlaA"/>
    <property type="match status" value="1"/>
</dbReference>
<evidence type="ECO:0000256" key="1">
    <source>
        <dbReference type="ARBA" id="ARBA00010634"/>
    </source>
</evidence>